<reference evidence="3 4" key="1">
    <citation type="submission" date="2017-11" db="EMBL/GenBank/DDBJ databases">
        <title>Draft genome sequence of Rhizobiales bacterium SY3-13.</title>
        <authorList>
            <person name="Sun C."/>
        </authorList>
    </citation>
    <scope>NUCLEOTIDE SEQUENCE [LARGE SCALE GENOMIC DNA]</scope>
    <source>
        <strain evidence="3 4">SY3-13</strain>
    </source>
</reference>
<sequence length="327" mass="35012">MSATATTDESNRPLVGIFFILLGMVAISANDMLVKYLSDGYPLHQIVFIRSGIGIAISLALVQFEGGWAILKTRRPGLHILRGLLIVVANLCFFMALAVMPLAEATAIFFVAPLFITLLSIPLLGEPVGPRRLIACVVGFAGVLVMLRPSAAGEGPGLLVSLLPVLAALCYALFQIMTRRLGGLSKASAMAVYLQGVFMAVSLAFFAVAGDGRFAEGVDNRSLVFLFRAWTWPTADDWLLFAALGIASGVIAYALSQAYRSASAATVAPFEYVALPLAGLWGFLIFGEIPDLRALAGIALILGAGLYVLARERARDRPRRDARPIRR</sequence>
<dbReference type="InterPro" id="IPR037185">
    <property type="entry name" value="EmrE-like"/>
</dbReference>
<dbReference type="RefSeq" id="WP_109794382.1">
    <property type="nucleotide sequence ID" value="NZ_PHIG01000004.1"/>
</dbReference>
<evidence type="ECO:0000256" key="1">
    <source>
        <dbReference type="SAM" id="Phobius"/>
    </source>
</evidence>
<feature type="transmembrane region" description="Helical" evidence="1">
    <location>
        <begin position="238"/>
        <end position="255"/>
    </location>
</feature>
<dbReference type="AlphaFoldDB" id="A0A2M9G799"/>
<evidence type="ECO:0000259" key="2">
    <source>
        <dbReference type="Pfam" id="PF00892"/>
    </source>
</evidence>
<dbReference type="EMBL" id="PHIG01000004">
    <property type="protein sequence ID" value="PJK31556.1"/>
    <property type="molecule type" value="Genomic_DNA"/>
</dbReference>
<accession>A0A2M9G799</accession>
<keyword evidence="1" id="KW-0812">Transmembrane</keyword>
<dbReference type="Proteomes" id="UP000229498">
    <property type="component" value="Unassembled WGS sequence"/>
</dbReference>
<keyword evidence="1" id="KW-0472">Membrane</keyword>
<feature type="transmembrane region" description="Helical" evidence="1">
    <location>
        <begin position="157"/>
        <end position="178"/>
    </location>
</feature>
<protein>
    <recommendedName>
        <fullName evidence="2">EamA domain-containing protein</fullName>
    </recommendedName>
</protein>
<feature type="transmembrane region" description="Helical" evidence="1">
    <location>
        <begin position="292"/>
        <end position="310"/>
    </location>
</feature>
<dbReference type="PANTHER" id="PTHR22911:SF103">
    <property type="entry name" value="BLR2811 PROTEIN"/>
    <property type="match status" value="1"/>
</dbReference>
<dbReference type="OrthoDB" id="9812899at2"/>
<dbReference type="Pfam" id="PF00892">
    <property type="entry name" value="EamA"/>
    <property type="match status" value="1"/>
</dbReference>
<dbReference type="SUPFAM" id="SSF103481">
    <property type="entry name" value="Multidrug resistance efflux transporter EmrE"/>
    <property type="match status" value="2"/>
</dbReference>
<feature type="domain" description="EamA" evidence="2">
    <location>
        <begin position="15"/>
        <end position="147"/>
    </location>
</feature>
<feature type="transmembrane region" description="Helical" evidence="1">
    <location>
        <begin position="12"/>
        <end position="29"/>
    </location>
</feature>
<dbReference type="Gene3D" id="1.10.3730.20">
    <property type="match status" value="1"/>
</dbReference>
<proteinExistence type="predicted"/>
<dbReference type="InterPro" id="IPR000620">
    <property type="entry name" value="EamA_dom"/>
</dbReference>
<gene>
    <name evidence="3" type="ORF">CVT23_00415</name>
</gene>
<comment type="caution">
    <text evidence="3">The sequence shown here is derived from an EMBL/GenBank/DDBJ whole genome shotgun (WGS) entry which is preliminary data.</text>
</comment>
<feature type="transmembrane region" description="Helical" evidence="1">
    <location>
        <begin position="267"/>
        <end position="286"/>
    </location>
</feature>
<evidence type="ECO:0000313" key="3">
    <source>
        <dbReference type="EMBL" id="PJK31556.1"/>
    </source>
</evidence>
<keyword evidence="1" id="KW-1133">Transmembrane helix</keyword>
<feature type="transmembrane region" description="Helical" evidence="1">
    <location>
        <begin position="83"/>
        <end position="101"/>
    </location>
</feature>
<feature type="transmembrane region" description="Helical" evidence="1">
    <location>
        <begin position="49"/>
        <end position="71"/>
    </location>
</feature>
<dbReference type="GO" id="GO:0016020">
    <property type="term" value="C:membrane"/>
    <property type="evidence" value="ECO:0007669"/>
    <property type="project" value="InterPro"/>
</dbReference>
<feature type="transmembrane region" description="Helical" evidence="1">
    <location>
        <begin position="132"/>
        <end position="151"/>
    </location>
</feature>
<feature type="transmembrane region" description="Helical" evidence="1">
    <location>
        <begin position="107"/>
        <end position="125"/>
    </location>
</feature>
<organism evidence="3 4">
    <name type="scientific">Minwuia thermotolerans</name>
    <dbReference type="NCBI Taxonomy" id="2056226"/>
    <lineage>
        <taxon>Bacteria</taxon>
        <taxon>Pseudomonadati</taxon>
        <taxon>Pseudomonadota</taxon>
        <taxon>Alphaproteobacteria</taxon>
        <taxon>Minwuiales</taxon>
        <taxon>Minwuiaceae</taxon>
        <taxon>Minwuia</taxon>
    </lineage>
</organism>
<keyword evidence="4" id="KW-1185">Reference proteome</keyword>
<name>A0A2M9G799_9PROT</name>
<dbReference type="PANTHER" id="PTHR22911">
    <property type="entry name" value="ACYL-MALONYL CONDENSING ENZYME-RELATED"/>
    <property type="match status" value="1"/>
</dbReference>
<evidence type="ECO:0000313" key="4">
    <source>
        <dbReference type="Proteomes" id="UP000229498"/>
    </source>
</evidence>
<feature type="transmembrane region" description="Helical" evidence="1">
    <location>
        <begin position="190"/>
        <end position="209"/>
    </location>
</feature>